<dbReference type="Proteomes" id="UP000323597">
    <property type="component" value="Chromosome A08"/>
</dbReference>
<proteinExistence type="predicted"/>
<sequence length="44" mass="5234">MHSEGFCELKECVMLWRNVFFVSCVREGTQPECQCFVRFPSFLL</sequence>
<evidence type="ECO:0000313" key="2">
    <source>
        <dbReference type="Proteomes" id="UP000323597"/>
    </source>
</evidence>
<reference evidence="1 2" key="1">
    <citation type="submission" date="2019-07" db="EMBL/GenBank/DDBJ databases">
        <title>WGS assembly of Gossypium mustelinum.</title>
        <authorList>
            <person name="Chen Z.J."/>
            <person name="Sreedasyam A."/>
            <person name="Ando A."/>
            <person name="Song Q."/>
            <person name="De L."/>
            <person name="Hulse-Kemp A."/>
            <person name="Ding M."/>
            <person name="Ye W."/>
            <person name="Kirkbride R."/>
            <person name="Jenkins J."/>
            <person name="Plott C."/>
            <person name="Lovell J."/>
            <person name="Lin Y.-M."/>
            <person name="Vaughn R."/>
            <person name="Liu B."/>
            <person name="Li W."/>
            <person name="Simpson S."/>
            <person name="Scheffler B."/>
            <person name="Saski C."/>
            <person name="Grover C."/>
            <person name="Hu G."/>
            <person name="Conover J."/>
            <person name="Carlson J."/>
            <person name="Shu S."/>
            <person name="Boston L."/>
            <person name="Williams M."/>
            <person name="Peterson D."/>
            <person name="Mcgee K."/>
            <person name="Jones D."/>
            <person name="Wendel J."/>
            <person name="Stelly D."/>
            <person name="Grimwood J."/>
            <person name="Schmutz J."/>
        </authorList>
    </citation>
    <scope>NUCLEOTIDE SEQUENCE [LARGE SCALE GENOMIC DNA]</scope>
    <source>
        <strain evidence="1">1408120.09</strain>
    </source>
</reference>
<dbReference type="EMBL" id="CM017643">
    <property type="protein sequence ID" value="TYJ21525.1"/>
    <property type="molecule type" value="Genomic_DNA"/>
</dbReference>
<organism evidence="1 2">
    <name type="scientific">Gossypium mustelinum</name>
    <name type="common">Cotton</name>
    <name type="synonym">Gossypium caicoense</name>
    <dbReference type="NCBI Taxonomy" id="34275"/>
    <lineage>
        <taxon>Eukaryota</taxon>
        <taxon>Viridiplantae</taxon>
        <taxon>Streptophyta</taxon>
        <taxon>Embryophyta</taxon>
        <taxon>Tracheophyta</taxon>
        <taxon>Spermatophyta</taxon>
        <taxon>Magnoliopsida</taxon>
        <taxon>eudicotyledons</taxon>
        <taxon>Gunneridae</taxon>
        <taxon>Pentapetalae</taxon>
        <taxon>rosids</taxon>
        <taxon>malvids</taxon>
        <taxon>Malvales</taxon>
        <taxon>Malvaceae</taxon>
        <taxon>Malvoideae</taxon>
        <taxon>Gossypium</taxon>
    </lineage>
</organism>
<name>A0A5D2Y596_GOSMU</name>
<gene>
    <name evidence="1" type="ORF">E1A91_A08G068800v1</name>
</gene>
<keyword evidence="2" id="KW-1185">Reference proteome</keyword>
<protein>
    <submittedName>
        <fullName evidence="1">Uncharacterized protein</fullName>
    </submittedName>
</protein>
<dbReference type="AlphaFoldDB" id="A0A5D2Y596"/>
<evidence type="ECO:0000313" key="1">
    <source>
        <dbReference type="EMBL" id="TYJ21525.1"/>
    </source>
</evidence>
<accession>A0A5D2Y596</accession>